<organism evidence="3 4">
    <name type="scientific">Candolleomyces eurysporus</name>
    <dbReference type="NCBI Taxonomy" id="2828524"/>
    <lineage>
        <taxon>Eukaryota</taxon>
        <taxon>Fungi</taxon>
        <taxon>Dikarya</taxon>
        <taxon>Basidiomycota</taxon>
        <taxon>Agaricomycotina</taxon>
        <taxon>Agaricomycetes</taxon>
        <taxon>Agaricomycetidae</taxon>
        <taxon>Agaricales</taxon>
        <taxon>Agaricineae</taxon>
        <taxon>Psathyrellaceae</taxon>
        <taxon>Candolleomyces</taxon>
    </lineage>
</organism>
<keyword evidence="2" id="KW-0472">Membrane</keyword>
<dbReference type="Proteomes" id="UP001140091">
    <property type="component" value="Unassembled WGS sequence"/>
</dbReference>
<accession>A0A9W8J1I4</accession>
<gene>
    <name evidence="3" type="ORF">H1R20_g10564</name>
</gene>
<feature type="transmembrane region" description="Helical" evidence="2">
    <location>
        <begin position="44"/>
        <end position="68"/>
    </location>
</feature>
<reference evidence="3" key="1">
    <citation type="submission" date="2022-06" db="EMBL/GenBank/DDBJ databases">
        <title>Genome Sequence of Candolleomyces eurysporus.</title>
        <authorList>
            <person name="Buettner E."/>
        </authorList>
    </citation>
    <scope>NUCLEOTIDE SEQUENCE</scope>
    <source>
        <strain evidence="3">VTCC 930004</strain>
    </source>
</reference>
<feature type="transmembrane region" description="Helical" evidence="2">
    <location>
        <begin position="80"/>
        <end position="104"/>
    </location>
</feature>
<keyword evidence="2" id="KW-0812">Transmembrane</keyword>
<keyword evidence="4" id="KW-1185">Reference proteome</keyword>
<proteinExistence type="predicted"/>
<evidence type="ECO:0000313" key="4">
    <source>
        <dbReference type="Proteomes" id="UP001140091"/>
    </source>
</evidence>
<evidence type="ECO:0000256" key="2">
    <source>
        <dbReference type="SAM" id="Phobius"/>
    </source>
</evidence>
<dbReference type="EMBL" id="JANBPK010001055">
    <property type="protein sequence ID" value="KAJ2926535.1"/>
    <property type="molecule type" value="Genomic_DNA"/>
</dbReference>
<dbReference type="OrthoDB" id="3596006at2759"/>
<name>A0A9W8J1I4_9AGAR</name>
<feature type="transmembrane region" description="Helical" evidence="2">
    <location>
        <begin position="139"/>
        <end position="160"/>
    </location>
</feature>
<evidence type="ECO:0000256" key="1">
    <source>
        <dbReference type="SAM" id="MobiDB-lite"/>
    </source>
</evidence>
<feature type="region of interest" description="Disordered" evidence="1">
    <location>
        <begin position="171"/>
        <end position="224"/>
    </location>
</feature>
<sequence>MLTGLAAECTATYSLSKYNFHQTHIEGATNFVATELNNDLINSAISTICFCVFVATLFGADFFFLVFWPRRRYPAWYRHTKLALAVGITLGMFGSAIASTVIIATQSARIVGVDPARTQELVDQFFRPPLRYRSWPQNIAWVTLLWVASIFTLASTALMFKAATHDEKYGTEPRAEERVLSPSPMRKSRSRFIGNDEGGTIDERRAEKGEKGGVETVKDESSSV</sequence>
<feature type="non-terminal residue" evidence="3">
    <location>
        <position position="1"/>
    </location>
</feature>
<dbReference type="AlphaFoldDB" id="A0A9W8J1I4"/>
<evidence type="ECO:0000313" key="3">
    <source>
        <dbReference type="EMBL" id="KAJ2926535.1"/>
    </source>
</evidence>
<keyword evidence="2" id="KW-1133">Transmembrane helix</keyword>
<feature type="compositionally biased region" description="Basic and acidic residues" evidence="1">
    <location>
        <begin position="201"/>
        <end position="224"/>
    </location>
</feature>
<comment type="caution">
    <text evidence="3">The sequence shown here is derived from an EMBL/GenBank/DDBJ whole genome shotgun (WGS) entry which is preliminary data.</text>
</comment>
<protein>
    <submittedName>
        <fullName evidence="3">Uncharacterized protein</fullName>
    </submittedName>
</protein>